<keyword evidence="3" id="KW-0460">Magnesium</keyword>
<dbReference type="GO" id="GO:0015941">
    <property type="term" value="P:pantothenate catabolic process"/>
    <property type="evidence" value="ECO:0007669"/>
    <property type="project" value="InterPro"/>
</dbReference>
<feature type="active site" description="Proton donor" evidence="3">
    <location>
        <position position="170"/>
    </location>
</feature>
<keyword evidence="3" id="KW-0511">Multifunctional enzyme</keyword>
<dbReference type="HAMAP" id="MF_02225">
    <property type="entry name" value="CoaBC"/>
    <property type="match status" value="1"/>
</dbReference>
<comment type="function">
    <text evidence="3">Catalyzes two sequential steps in the biosynthesis of coenzyme A. In the first step cysteine is conjugated to 4'-phosphopantothenate to form 4-phosphopantothenoylcysteine. In the second step the latter compound is decarboxylated to form 4'-phosphopantotheine.</text>
</comment>
<evidence type="ECO:0000256" key="4">
    <source>
        <dbReference type="RuleBase" id="RU364078"/>
    </source>
</evidence>
<organism evidence="7">
    <name type="scientific">candidate division WOR-3 bacterium</name>
    <dbReference type="NCBI Taxonomy" id="2052148"/>
    <lineage>
        <taxon>Bacteria</taxon>
        <taxon>Bacteria division WOR-3</taxon>
    </lineage>
</organism>
<dbReference type="GO" id="GO:0015937">
    <property type="term" value="P:coenzyme A biosynthetic process"/>
    <property type="evidence" value="ECO:0007669"/>
    <property type="project" value="UniProtKB-UniRule"/>
</dbReference>
<sequence>MSGRSVAKVVEVLLGVTGSIAAYKSLELLRLFRSNGWNVTVILTRSAAKLIGIESFRALSGREVAIELFPGKRIPSGSIEHIDLATRPDLTVIAPATANIIGKLTHGIADDLLSTILLAIPQEKVRAGRVIFAPAMNSNMWFNPVVQENVKQLSNRGYRFVYPESGELACGVIGTGRMAPPDLIFQLCKISLTPLPNLNGVSILITAGRTEEPLDPVRVFTNRATGLMGTEIAKVLMTAGANTKLVAGEVAVPLPPGTIRVRTADEMAKTVLNLLPEVKILIMCAAVADYQPVQTSQRKIHEPSLNIKLKKTKDILKLVSESPHRPLIIGFSQDDTLTRARKKLRDKKMDLIVANPINTAGAPDICPTIIFASGKTHRFPKMSKSEFAVELVKIIANLYYQQEKRSA</sequence>
<proteinExistence type="inferred from homology"/>
<evidence type="ECO:0000259" key="6">
    <source>
        <dbReference type="Pfam" id="PF04127"/>
    </source>
</evidence>
<dbReference type="Pfam" id="PF02441">
    <property type="entry name" value="Flavoprotein"/>
    <property type="match status" value="1"/>
</dbReference>
<evidence type="ECO:0000256" key="3">
    <source>
        <dbReference type="HAMAP-Rule" id="MF_02225"/>
    </source>
</evidence>
<feature type="binding site" evidence="3">
    <location>
        <position position="331"/>
    </location>
    <ligand>
        <name>CTP</name>
        <dbReference type="ChEBI" id="CHEBI:37563"/>
    </ligand>
</feature>
<evidence type="ECO:0000313" key="7">
    <source>
        <dbReference type="EMBL" id="HGD12466.1"/>
    </source>
</evidence>
<dbReference type="SUPFAM" id="SSF102645">
    <property type="entry name" value="CoaB-like"/>
    <property type="match status" value="1"/>
</dbReference>
<comment type="function">
    <text evidence="4">Catalyzes two steps in the biosynthesis of coenzyme A. In the first step cysteine is conjugated to 4'-phosphopantothenate to form 4-phosphopantothenoylcysteine, in the latter compound is decarboxylated to form 4'-phosphopantotheine.</text>
</comment>
<evidence type="ECO:0000256" key="1">
    <source>
        <dbReference type="ARBA" id="ARBA00022793"/>
    </source>
</evidence>
<feature type="region of interest" description="Phosphopantothenate--cysteine ligase" evidence="3">
    <location>
        <begin position="203"/>
        <end position="407"/>
    </location>
</feature>
<feature type="binding site" evidence="3">
    <location>
        <position position="289"/>
    </location>
    <ligand>
        <name>CTP</name>
        <dbReference type="ChEBI" id="CHEBI:37563"/>
    </ligand>
</feature>
<gene>
    <name evidence="3 7" type="primary">coaBC</name>
    <name evidence="7" type="ORF">ENX16_00040</name>
</gene>
<comment type="catalytic activity">
    <reaction evidence="3 4">
        <text>N-[(R)-4-phosphopantothenoyl]-L-cysteine + H(+) = (R)-4'-phosphopantetheine + CO2</text>
        <dbReference type="Rhea" id="RHEA:16793"/>
        <dbReference type="ChEBI" id="CHEBI:15378"/>
        <dbReference type="ChEBI" id="CHEBI:16526"/>
        <dbReference type="ChEBI" id="CHEBI:59458"/>
        <dbReference type="ChEBI" id="CHEBI:61723"/>
        <dbReference type="EC" id="4.1.1.36"/>
    </reaction>
</comment>
<comment type="caution">
    <text evidence="7">The sequence shown here is derived from an EMBL/GenBank/DDBJ whole genome shotgun (WGS) entry which is preliminary data.</text>
</comment>
<keyword evidence="3 4" id="KW-0288">FMN</keyword>
<dbReference type="InterPro" id="IPR035929">
    <property type="entry name" value="CoaB-like_sf"/>
</dbReference>
<keyword evidence="3 4" id="KW-0436">Ligase</keyword>
<dbReference type="EMBL" id="DTMZ01000001">
    <property type="protein sequence ID" value="HGD12466.1"/>
    <property type="molecule type" value="Genomic_DNA"/>
</dbReference>
<dbReference type="Gene3D" id="3.40.50.10300">
    <property type="entry name" value="CoaB-like"/>
    <property type="match status" value="1"/>
</dbReference>
<keyword evidence="1 3" id="KW-0210">Decarboxylase</keyword>
<dbReference type="EC" id="4.1.1.36" evidence="3"/>
<dbReference type="Gene3D" id="3.40.50.1950">
    <property type="entry name" value="Flavin prenyltransferase-like"/>
    <property type="match status" value="1"/>
</dbReference>
<name>A0A7V3UZB5_UNCW3</name>
<dbReference type="GO" id="GO:0010181">
    <property type="term" value="F:FMN binding"/>
    <property type="evidence" value="ECO:0007669"/>
    <property type="project" value="UniProtKB-UniRule"/>
</dbReference>
<reference evidence="7" key="1">
    <citation type="journal article" date="2020" name="mSystems">
        <title>Genome- and Community-Level Interaction Insights into Carbon Utilization and Element Cycling Functions of Hydrothermarchaeota in Hydrothermal Sediment.</title>
        <authorList>
            <person name="Zhou Z."/>
            <person name="Liu Y."/>
            <person name="Xu W."/>
            <person name="Pan J."/>
            <person name="Luo Z.H."/>
            <person name="Li M."/>
        </authorList>
    </citation>
    <scope>NUCLEOTIDE SEQUENCE [LARGE SCALE GENOMIC DNA]</scope>
    <source>
        <strain evidence="7">SpSt-914</strain>
    </source>
</reference>
<dbReference type="GO" id="GO:0046872">
    <property type="term" value="F:metal ion binding"/>
    <property type="evidence" value="ECO:0007669"/>
    <property type="project" value="UniProtKB-KW"/>
</dbReference>
<dbReference type="PANTHER" id="PTHR14359">
    <property type="entry name" value="HOMO-OLIGOMERIC FLAVIN CONTAINING CYS DECARBOXYLASE FAMILY"/>
    <property type="match status" value="1"/>
</dbReference>
<keyword evidence="3 4" id="KW-0285">Flavoprotein</keyword>
<dbReference type="EC" id="6.3.2.5" evidence="3"/>
<dbReference type="NCBIfam" id="TIGR00521">
    <property type="entry name" value="coaBC_dfp"/>
    <property type="match status" value="1"/>
</dbReference>
<comment type="similarity">
    <text evidence="3 4">In the N-terminal section; belongs to the HFCD (homo-oligomeric flavin containing Cys decarboxylase) superfamily.</text>
</comment>
<feature type="binding site" evidence="3">
    <location>
        <position position="343"/>
    </location>
    <ligand>
        <name>CTP</name>
        <dbReference type="ChEBI" id="CHEBI:37563"/>
    </ligand>
</feature>
<accession>A0A7V3UZB5</accession>
<dbReference type="InterPro" id="IPR007085">
    <property type="entry name" value="DNA/pantothenate-metab_flavo_C"/>
</dbReference>
<evidence type="ECO:0000259" key="5">
    <source>
        <dbReference type="Pfam" id="PF02441"/>
    </source>
</evidence>
<comment type="catalytic activity">
    <reaction evidence="3 4">
        <text>(R)-4'-phosphopantothenate + L-cysteine + CTP = N-[(R)-4-phosphopantothenoyl]-L-cysteine + CMP + diphosphate + H(+)</text>
        <dbReference type="Rhea" id="RHEA:19397"/>
        <dbReference type="ChEBI" id="CHEBI:10986"/>
        <dbReference type="ChEBI" id="CHEBI:15378"/>
        <dbReference type="ChEBI" id="CHEBI:33019"/>
        <dbReference type="ChEBI" id="CHEBI:35235"/>
        <dbReference type="ChEBI" id="CHEBI:37563"/>
        <dbReference type="ChEBI" id="CHEBI:59458"/>
        <dbReference type="ChEBI" id="CHEBI:60377"/>
        <dbReference type="EC" id="6.3.2.5"/>
    </reaction>
</comment>
<protein>
    <recommendedName>
        <fullName evidence="3">Coenzyme A biosynthesis bifunctional protein CoaBC</fullName>
    </recommendedName>
    <alternativeName>
        <fullName evidence="3">DNA/pantothenate metabolism flavoprotein</fullName>
    </alternativeName>
    <alternativeName>
        <fullName evidence="3">Phosphopantothenoylcysteine synthetase/decarboxylase</fullName>
        <shortName evidence="3">PPCS-PPCDC</shortName>
    </alternativeName>
    <domain>
        <recommendedName>
            <fullName evidence="3">Phosphopantothenoylcysteine decarboxylase</fullName>
            <shortName evidence="3">PPC decarboxylase</shortName>
            <shortName evidence="3">PPC-DC</shortName>
            <ecNumber evidence="3">4.1.1.36</ecNumber>
        </recommendedName>
        <alternativeName>
            <fullName evidence="3">CoaC</fullName>
        </alternativeName>
    </domain>
    <domain>
        <recommendedName>
            <fullName evidence="3">Phosphopantothenate--cysteine ligase</fullName>
            <ecNumber evidence="3">6.3.2.5</ecNumber>
        </recommendedName>
        <alternativeName>
            <fullName evidence="3">CoaB</fullName>
        </alternativeName>
        <alternativeName>
            <fullName evidence="3">Phosphopantothenoylcysteine synthetase</fullName>
            <shortName evidence="3">PPC synthetase</shortName>
            <shortName evidence="3">PPC-S</shortName>
        </alternativeName>
    </domain>
</protein>
<comment type="similarity">
    <text evidence="3 4">In the C-terminal section; belongs to the PPC synthetase family.</text>
</comment>
<feature type="binding site" evidence="3">
    <location>
        <position position="347"/>
    </location>
    <ligand>
        <name>CTP</name>
        <dbReference type="ChEBI" id="CHEBI:37563"/>
    </ligand>
</feature>
<comment type="pathway">
    <text evidence="3 4">Cofactor biosynthesis; coenzyme A biosynthesis; CoA from (R)-pantothenate: step 2/5.</text>
</comment>
<dbReference type="UniPathway" id="UPA00241">
    <property type="reaction ID" value="UER00353"/>
</dbReference>
<keyword evidence="2 3" id="KW-0456">Lyase</keyword>
<feature type="domain" description="Flavoprotein" evidence="5">
    <location>
        <begin position="11"/>
        <end position="169"/>
    </location>
</feature>
<feature type="domain" description="DNA/pantothenate metabolism flavoprotein C-terminal" evidence="6">
    <location>
        <begin position="198"/>
        <end position="397"/>
    </location>
</feature>
<comment type="pathway">
    <text evidence="3 4">Cofactor biosynthesis; coenzyme A biosynthesis; CoA from (R)-pantothenate: step 3/5.</text>
</comment>
<comment type="cofactor">
    <cofactor evidence="3">
        <name>Mg(2+)</name>
        <dbReference type="ChEBI" id="CHEBI:18420"/>
    </cofactor>
</comment>
<dbReference type="PANTHER" id="PTHR14359:SF6">
    <property type="entry name" value="PHOSPHOPANTOTHENOYLCYSTEINE DECARBOXYLASE"/>
    <property type="match status" value="1"/>
</dbReference>
<dbReference type="GO" id="GO:0004633">
    <property type="term" value="F:phosphopantothenoylcysteine decarboxylase activity"/>
    <property type="evidence" value="ECO:0007669"/>
    <property type="project" value="UniProtKB-UniRule"/>
</dbReference>
<dbReference type="AlphaFoldDB" id="A0A7V3UZB5"/>
<feature type="region of interest" description="Phosphopantothenoylcysteine decarboxylase" evidence="3">
    <location>
        <begin position="1"/>
        <end position="202"/>
    </location>
</feature>
<dbReference type="InterPro" id="IPR003382">
    <property type="entry name" value="Flavoprotein"/>
</dbReference>
<keyword evidence="3" id="KW-0479">Metal-binding</keyword>
<evidence type="ECO:0000256" key="2">
    <source>
        <dbReference type="ARBA" id="ARBA00023239"/>
    </source>
</evidence>
<comment type="caution">
    <text evidence="3">Lacks conserved residue(s) required for the propagation of feature annotation.</text>
</comment>
<dbReference type="InterPro" id="IPR005252">
    <property type="entry name" value="CoaBC"/>
</dbReference>
<dbReference type="GO" id="GO:0071513">
    <property type="term" value="C:phosphopantothenoylcysteine decarboxylase complex"/>
    <property type="evidence" value="ECO:0007669"/>
    <property type="project" value="TreeGrafter"/>
</dbReference>
<dbReference type="SUPFAM" id="SSF52507">
    <property type="entry name" value="Homo-oligomeric flavin-containing Cys decarboxylases, HFCD"/>
    <property type="match status" value="1"/>
</dbReference>
<feature type="binding site" evidence="3">
    <location>
        <position position="299"/>
    </location>
    <ligand>
        <name>CTP</name>
        <dbReference type="ChEBI" id="CHEBI:37563"/>
    </ligand>
</feature>
<dbReference type="GO" id="GO:0004632">
    <property type="term" value="F:phosphopantothenate--cysteine ligase activity"/>
    <property type="evidence" value="ECO:0007669"/>
    <property type="project" value="UniProtKB-UniRule"/>
</dbReference>
<comment type="cofactor">
    <cofactor evidence="3">
        <name>FMN</name>
        <dbReference type="ChEBI" id="CHEBI:58210"/>
    </cofactor>
    <text evidence="3">Binds 1 FMN per subunit.</text>
</comment>
<dbReference type="InterPro" id="IPR036551">
    <property type="entry name" value="Flavin_trans-like"/>
</dbReference>
<dbReference type="Pfam" id="PF04127">
    <property type="entry name" value="DFP"/>
    <property type="match status" value="1"/>
</dbReference>